<evidence type="ECO:0000313" key="1">
    <source>
        <dbReference type="EMBL" id="AQG81001.1"/>
    </source>
</evidence>
<evidence type="ECO:0008006" key="3">
    <source>
        <dbReference type="Google" id="ProtNLM"/>
    </source>
</evidence>
<evidence type="ECO:0000313" key="2">
    <source>
        <dbReference type="Proteomes" id="UP000187941"/>
    </source>
</evidence>
<dbReference type="Proteomes" id="UP000187941">
    <property type="component" value="Chromosome"/>
</dbReference>
<name>A0A1P9X041_9BACT</name>
<accession>A0A1P9X041</accession>
<dbReference type="SUPFAM" id="SSF88723">
    <property type="entry name" value="PIN domain-like"/>
    <property type="match status" value="1"/>
</dbReference>
<gene>
    <name evidence="1" type="ORF">AWR27_17745</name>
</gene>
<dbReference type="KEGG" id="smon:AWR27_17745"/>
<dbReference type="InterPro" id="IPR029060">
    <property type="entry name" value="PIN-like_dom_sf"/>
</dbReference>
<organism evidence="1 2">
    <name type="scientific">Spirosoma montaniterrae</name>
    <dbReference type="NCBI Taxonomy" id="1178516"/>
    <lineage>
        <taxon>Bacteria</taxon>
        <taxon>Pseudomonadati</taxon>
        <taxon>Bacteroidota</taxon>
        <taxon>Cytophagia</taxon>
        <taxon>Cytophagales</taxon>
        <taxon>Cytophagaceae</taxon>
        <taxon>Spirosoma</taxon>
    </lineage>
</organism>
<protein>
    <recommendedName>
        <fullName evidence="3">PIN domain-containing protein</fullName>
    </recommendedName>
</protein>
<dbReference type="EMBL" id="CP014263">
    <property type="protein sequence ID" value="AQG81001.1"/>
    <property type="molecule type" value="Genomic_DNA"/>
</dbReference>
<reference evidence="1 2" key="1">
    <citation type="submission" date="2016-01" db="EMBL/GenBank/DDBJ databases">
        <authorList>
            <person name="Oliw E.H."/>
        </authorList>
    </citation>
    <scope>NUCLEOTIDE SEQUENCE [LARGE SCALE GENOMIC DNA]</scope>
    <source>
        <strain evidence="1 2">DY10</strain>
    </source>
</reference>
<dbReference type="RefSeq" id="WP_077132464.1">
    <property type="nucleotide sequence ID" value="NZ_CP014263.1"/>
</dbReference>
<proteinExistence type="predicted"/>
<dbReference type="OrthoDB" id="959930at2"/>
<dbReference type="AlphaFoldDB" id="A0A1P9X041"/>
<keyword evidence="2" id="KW-1185">Reference proteome</keyword>
<sequence length="160" mass="18556">MRNAVLLDTSFFLRFLNEQDPLFAHADGYFRYFIQQDMPMLMSTISVAEYCVKGELQDLPLRNLQILPFNVMHAQRCGEFARVVFSHRNRLDIISRAIIPNDTKLFAQADVETSVQYYLSSDVESQKIYGLLRTQQANPKFEFLNLRVPPSETFGILALR</sequence>